<dbReference type="EMBL" id="JAWDJX010000003">
    <property type="protein sequence ID" value="KAK3057711.1"/>
    <property type="molecule type" value="Genomic_DNA"/>
</dbReference>
<sequence>MWLKDRSPTRALKDKKTPEQIWWSRVYVTYPPELRRKSLLLPRGWTGYFVGHKSESVYLVWDPEKSTVKRVDQATVTVGSGMDDPHNEPSRSARLTEEVPRSQSPLFEPLTHNNEDSDSEDVAEGDGANEDDDNDSVVMDQQSRFFAHMTKGLSLSDEEWIATDLLQQVRAAEAIPLLKAVYGKDISSAALSLRKKVCRDPSKTQKITGFNDQALRDAVEEKLAEAQEELGLTLRQKGAGKGKKGTLTLDHIIFFHLLHHQPVNEKSKIAAFQEIFPDFDLPGNHGPEPDQETVQEVARRDRGDPPWFREQHSPYGHPGQNRRHR</sequence>
<evidence type="ECO:0000313" key="2">
    <source>
        <dbReference type="EMBL" id="KAK3057711.1"/>
    </source>
</evidence>
<protein>
    <submittedName>
        <fullName evidence="2">Uncharacterized protein</fullName>
    </submittedName>
</protein>
<dbReference type="Proteomes" id="UP001271007">
    <property type="component" value="Unassembled WGS sequence"/>
</dbReference>
<comment type="caution">
    <text evidence="2">The sequence shown here is derived from an EMBL/GenBank/DDBJ whole genome shotgun (WGS) entry which is preliminary data.</text>
</comment>
<evidence type="ECO:0000256" key="1">
    <source>
        <dbReference type="SAM" id="MobiDB-lite"/>
    </source>
</evidence>
<feature type="compositionally biased region" description="Acidic residues" evidence="1">
    <location>
        <begin position="116"/>
        <end position="135"/>
    </location>
</feature>
<reference evidence="2" key="1">
    <citation type="submission" date="2023-04" db="EMBL/GenBank/DDBJ databases">
        <title>Black Yeasts Isolated from many extreme environments.</title>
        <authorList>
            <person name="Coleine C."/>
            <person name="Stajich J.E."/>
            <person name="Selbmann L."/>
        </authorList>
    </citation>
    <scope>NUCLEOTIDE SEQUENCE</scope>
    <source>
        <strain evidence="2">CCFEE 5312</strain>
    </source>
</reference>
<feature type="compositionally biased region" description="Basic and acidic residues" evidence="1">
    <location>
        <begin position="83"/>
        <end position="100"/>
    </location>
</feature>
<name>A0AAJ0GHL6_9PEZI</name>
<gene>
    <name evidence="2" type="ORF">LTR09_001895</name>
</gene>
<proteinExistence type="predicted"/>
<evidence type="ECO:0000313" key="3">
    <source>
        <dbReference type="Proteomes" id="UP001271007"/>
    </source>
</evidence>
<dbReference type="AlphaFoldDB" id="A0AAJ0GHL6"/>
<accession>A0AAJ0GHL6</accession>
<organism evidence="2 3">
    <name type="scientific">Extremus antarcticus</name>
    <dbReference type="NCBI Taxonomy" id="702011"/>
    <lineage>
        <taxon>Eukaryota</taxon>
        <taxon>Fungi</taxon>
        <taxon>Dikarya</taxon>
        <taxon>Ascomycota</taxon>
        <taxon>Pezizomycotina</taxon>
        <taxon>Dothideomycetes</taxon>
        <taxon>Dothideomycetidae</taxon>
        <taxon>Mycosphaerellales</taxon>
        <taxon>Extremaceae</taxon>
        <taxon>Extremus</taxon>
    </lineage>
</organism>
<feature type="compositionally biased region" description="Basic and acidic residues" evidence="1">
    <location>
        <begin position="297"/>
        <end position="312"/>
    </location>
</feature>
<feature type="region of interest" description="Disordered" evidence="1">
    <location>
        <begin position="75"/>
        <end position="135"/>
    </location>
</feature>
<feature type="region of interest" description="Disordered" evidence="1">
    <location>
        <begin position="280"/>
        <end position="325"/>
    </location>
</feature>
<keyword evidence="3" id="KW-1185">Reference proteome</keyword>